<dbReference type="Pfam" id="PF13637">
    <property type="entry name" value="Ank_4"/>
    <property type="match status" value="1"/>
</dbReference>
<dbReference type="PANTHER" id="PTHR24171">
    <property type="entry name" value="ANKYRIN REPEAT DOMAIN-CONTAINING PROTEIN 39-RELATED"/>
    <property type="match status" value="1"/>
</dbReference>
<proteinExistence type="predicted"/>
<protein>
    <recommendedName>
        <fullName evidence="7">Ankyrin</fullName>
    </recommendedName>
</protein>
<keyword evidence="2 3" id="KW-0040">ANK repeat</keyword>
<dbReference type="SUPFAM" id="SSF48403">
    <property type="entry name" value="Ankyrin repeat"/>
    <property type="match status" value="1"/>
</dbReference>
<dbReference type="PROSITE" id="PS50088">
    <property type="entry name" value="ANK_REPEAT"/>
    <property type="match status" value="1"/>
</dbReference>
<dbReference type="InterPro" id="IPR036770">
    <property type="entry name" value="Ankyrin_rpt-contain_sf"/>
</dbReference>
<reference evidence="6" key="1">
    <citation type="submission" date="2024-06" db="EMBL/GenBank/DDBJ databases">
        <title>Multi-omics analyses provide insights into the biosynthesis of the anticancer antibiotic pleurotin in Hohenbuehelia grisea.</title>
        <authorList>
            <person name="Weaver J.A."/>
            <person name="Alberti F."/>
        </authorList>
    </citation>
    <scope>NUCLEOTIDE SEQUENCE [LARGE SCALE GENOMIC DNA]</scope>
    <source>
        <strain evidence="6">T-177</strain>
    </source>
</reference>
<gene>
    <name evidence="5" type="ORF">HGRIS_003754</name>
</gene>
<sequence>MTNIWVSASDGKLQDVKNLIENNIASPNDHDSNSYTPMHAAASYGHLHVLEYLISKGPILLNPTLLPQTYLLPGGDVNLRDDDGDTPLYTVENIQTAAFLLQHGALIDTTNNQGISPIDHLREDFPQVAAFLEARLAPASPLPPAQLLHQPQPSQHQQNAATEELTSQLMTDVHSILARADADGREPDEAELRAAVSRAVLDGVVTGFDLSQNPDAAEHQGHPRPDDQADSPAKRPRTEGDL</sequence>
<dbReference type="EMBL" id="JASNQZ010000007">
    <property type="protein sequence ID" value="KAL0954807.1"/>
    <property type="molecule type" value="Genomic_DNA"/>
</dbReference>
<dbReference type="InterPro" id="IPR002110">
    <property type="entry name" value="Ankyrin_rpt"/>
</dbReference>
<dbReference type="PROSITE" id="PS50297">
    <property type="entry name" value="ANK_REP_REGION"/>
    <property type="match status" value="1"/>
</dbReference>
<feature type="repeat" description="ANK" evidence="3">
    <location>
        <begin position="33"/>
        <end position="57"/>
    </location>
</feature>
<feature type="compositionally biased region" description="Basic and acidic residues" evidence="4">
    <location>
        <begin position="216"/>
        <end position="242"/>
    </location>
</feature>
<keyword evidence="1" id="KW-0677">Repeat</keyword>
<comment type="caution">
    <text evidence="5">The sequence shown here is derived from an EMBL/GenBank/DDBJ whole genome shotgun (WGS) entry which is preliminary data.</text>
</comment>
<evidence type="ECO:0000256" key="1">
    <source>
        <dbReference type="ARBA" id="ARBA00022737"/>
    </source>
</evidence>
<evidence type="ECO:0000313" key="5">
    <source>
        <dbReference type="EMBL" id="KAL0954807.1"/>
    </source>
</evidence>
<dbReference type="SMART" id="SM00248">
    <property type="entry name" value="ANK"/>
    <property type="match status" value="2"/>
</dbReference>
<dbReference type="Gene3D" id="1.25.40.20">
    <property type="entry name" value="Ankyrin repeat-containing domain"/>
    <property type="match status" value="1"/>
</dbReference>
<evidence type="ECO:0000256" key="3">
    <source>
        <dbReference type="PROSITE-ProRule" id="PRU00023"/>
    </source>
</evidence>
<feature type="compositionally biased region" description="Low complexity" evidence="4">
    <location>
        <begin position="142"/>
        <end position="161"/>
    </location>
</feature>
<accession>A0ABR3JGJ5</accession>
<dbReference type="Proteomes" id="UP001556367">
    <property type="component" value="Unassembled WGS sequence"/>
</dbReference>
<name>A0ABR3JGJ5_9AGAR</name>
<organism evidence="5 6">
    <name type="scientific">Hohenbuehelia grisea</name>
    <dbReference type="NCBI Taxonomy" id="104357"/>
    <lineage>
        <taxon>Eukaryota</taxon>
        <taxon>Fungi</taxon>
        <taxon>Dikarya</taxon>
        <taxon>Basidiomycota</taxon>
        <taxon>Agaricomycotina</taxon>
        <taxon>Agaricomycetes</taxon>
        <taxon>Agaricomycetidae</taxon>
        <taxon>Agaricales</taxon>
        <taxon>Pleurotineae</taxon>
        <taxon>Pleurotaceae</taxon>
        <taxon>Hohenbuehelia</taxon>
    </lineage>
</organism>
<feature type="region of interest" description="Disordered" evidence="4">
    <location>
        <begin position="142"/>
        <end position="162"/>
    </location>
</feature>
<evidence type="ECO:0000256" key="4">
    <source>
        <dbReference type="SAM" id="MobiDB-lite"/>
    </source>
</evidence>
<evidence type="ECO:0008006" key="7">
    <source>
        <dbReference type="Google" id="ProtNLM"/>
    </source>
</evidence>
<dbReference type="PANTHER" id="PTHR24171:SF8">
    <property type="entry name" value="BRCA1-ASSOCIATED RING DOMAIN PROTEIN 1"/>
    <property type="match status" value="1"/>
</dbReference>
<feature type="region of interest" description="Disordered" evidence="4">
    <location>
        <begin position="207"/>
        <end position="242"/>
    </location>
</feature>
<evidence type="ECO:0000313" key="6">
    <source>
        <dbReference type="Proteomes" id="UP001556367"/>
    </source>
</evidence>
<keyword evidence="6" id="KW-1185">Reference proteome</keyword>
<evidence type="ECO:0000256" key="2">
    <source>
        <dbReference type="ARBA" id="ARBA00023043"/>
    </source>
</evidence>